<reference evidence="1 2" key="1">
    <citation type="submission" date="2020-08" db="EMBL/GenBank/DDBJ databases">
        <title>Plant Genome Project.</title>
        <authorList>
            <person name="Zhang R.-G."/>
        </authorList>
    </citation>
    <scope>NUCLEOTIDE SEQUENCE [LARGE SCALE GENOMIC DNA]</scope>
    <source>
        <strain evidence="1">WSP0</strain>
        <tissue evidence="1">Leaf</tissue>
    </source>
</reference>
<name>A0AAV6HVB0_9ERIC</name>
<dbReference type="EMBL" id="JACTNZ010000013">
    <property type="protein sequence ID" value="KAG5517574.1"/>
    <property type="molecule type" value="Genomic_DNA"/>
</dbReference>
<comment type="caution">
    <text evidence="1">The sequence shown here is derived from an EMBL/GenBank/DDBJ whole genome shotgun (WGS) entry which is preliminary data.</text>
</comment>
<sequence length="95" mass="11008">MMRNYMGTVIIAVTTDNTESSTSLASMNIYTRIYFTSVCLTSTAYLHCNVQFKHFSFSFSFSYSLHPPRLDSNMQKHTWRNQDTSVAISTRKIIY</sequence>
<keyword evidence="2" id="KW-1185">Reference proteome</keyword>
<dbReference type="AlphaFoldDB" id="A0AAV6HVB0"/>
<proteinExistence type="predicted"/>
<dbReference type="Proteomes" id="UP000823749">
    <property type="component" value="Chromosome 13"/>
</dbReference>
<accession>A0AAV6HVB0</accession>
<evidence type="ECO:0000313" key="1">
    <source>
        <dbReference type="EMBL" id="KAG5517574.1"/>
    </source>
</evidence>
<evidence type="ECO:0000313" key="2">
    <source>
        <dbReference type="Proteomes" id="UP000823749"/>
    </source>
</evidence>
<protein>
    <submittedName>
        <fullName evidence="1">Uncharacterized protein</fullName>
    </submittedName>
</protein>
<gene>
    <name evidence="1" type="ORF">RHGRI_038092</name>
</gene>
<organism evidence="1 2">
    <name type="scientific">Rhododendron griersonianum</name>
    <dbReference type="NCBI Taxonomy" id="479676"/>
    <lineage>
        <taxon>Eukaryota</taxon>
        <taxon>Viridiplantae</taxon>
        <taxon>Streptophyta</taxon>
        <taxon>Embryophyta</taxon>
        <taxon>Tracheophyta</taxon>
        <taxon>Spermatophyta</taxon>
        <taxon>Magnoliopsida</taxon>
        <taxon>eudicotyledons</taxon>
        <taxon>Gunneridae</taxon>
        <taxon>Pentapetalae</taxon>
        <taxon>asterids</taxon>
        <taxon>Ericales</taxon>
        <taxon>Ericaceae</taxon>
        <taxon>Ericoideae</taxon>
        <taxon>Rhodoreae</taxon>
        <taxon>Rhododendron</taxon>
    </lineage>
</organism>